<feature type="domain" description="UspA" evidence="2">
    <location>
        <begin position="156"/>
        <end position="285"/>
    </location>
</feature>
<dbReference type="PANTHER" id="PTHR46268:SF6">
    <property type="entry name" value="UNIVERSAL STRESS PROTEIN UP12"/>
    <property type="match status" value="1"/>
</dbReference>
<dbReference type="RefSeq" id="WP_256539396.1">
    <property type="nucleotide sequence ID" value="NZ_JANHOH010000002.1"/>
</dbReference>
<sequence length="289" mass="31881">MKTILLATDFSASAKDAARYGFDLACRIKAKVIIINAMIITAEVPQPGFAAWPGGEFDSLLQDYVNELQDFKTELESGLAPDAYHPPVQCINEAGRLTDVISKAVAENNADLVVIGTHMGGLMSSLLVGNHAGQLIDATTGPLLIVKPGTVFKPVKKIAFATDFNNPEKDLAIIYSLIPFAKLLNAEILLAHVTDQQEEEEQDRLQKTLAEYLVELSNRADYPHIYYRLIHNARTEAGLVWLCEHGQVDMLAMAHHSRNIFAEYFGHSHTKNMNKLSALPLLVFPLTVD</sequence>
<dbReference type="EMBL" id="JANHOH010000002">
    <property type="protein sequence ID" value="MCQ6959209.1"/>
    <property type="molecule type" value="Genomic_DNA"/>
</dbReference>
<dbReference type="InterPro" id="IPR006015">
    <property type="entry name" value="Universal_stress_UspA"/>
</dbReference>
<comment type="caution">
    <text evidence="3">The sequence shown here is derived from an EMBL/GenBank/DDBJ whole genome shotgun (WGS) entry which is preliminary data.</text>
</comment>
<dbReference type="Gene3D" id="3.40.50.620">
    <property type="entry name" value="HUPs"/>
    <property type="match status" value="2"/>
</dbReference>
<dbReference type="PRINTS" id="PR01438">
    <property type="entry name" value="UNVRSLSTRESS"/>
</dbReference>
<name>A0ABT1T3S0_9SPHI</name>
<organism evidence="3 4">
    <name type="scientific">Mucilaginibacter aquariorum</name>
    <dbReference type="NCBI Taxonomy" id="2967225"/>
    <lineage>
        <taxon>Bacteria</taxon>
        <taxon>Pseudomonadati</taxon>
        <taxon>Bacteroidota</taxon>
        <taxon>Sphingobacteriia</taxon>
        <taxon>Sphingobacteriales</taxon>
        <taxon>Sphingobacteriaceae</taxon>
        <taxon>Mucilaginibacter</taxon>
    </lineage>
</organism>
<evidence type="ECO:0000313" key="4">
    <source>
        <dbReference type="Proteomes" id="UP001204376"/>
    </source>
</evidence>
<evidence type="ECO:0000259" key="2">
    <source>
        <dbReference type="Pfam" id="PF00582"/>
    </source>
</evidence>
<keyword evidence="4" id="KW-1185">Reference proteome</keyword>
<evidence type="ECO:0000313" key="3">
    <source>
        <dbReference type="EMBL" id="MCQ6959209.1"/>
    </source>
</evidence>
<gene>
    <name evidence="3" type="ORF">NPE20_14625</name>
</gene>
<protein>
    <submittedName>
        <fullName evidence="3">Universal stress protein</fullName>
    </submittedName>
</protein>
<dbReference type="PANTHER" id="PTHR46268">
    <property type="entry name" value="STRESS RESPONSE PROTEIN NHAX"/>
    <property type="match status" value="1"/>
</dbReference>
<dbReference type="InterPro" id="IPR014729">
    <property type="entry name" value="Rossmann-like_a/b/a_fold"/>
</dbReference>
<dbReference type="SUPFAM" id="SSF52402">
    <property type="entry name" value="Adenine nucleotide alpha hydrolases-like"/>
    <property type="match status" value="2"/>
</dbReference>
<evidence type="ECO:0000256" key="1">
    <source>
        <dbReference type="ARBA" id="ARBA00008791"/>
    </source>
</evidence>
<reference evidence="3 4" key="1">
    <citation type="submission" date="2022-07" db="EMBL/GenBank/DDBJ databases">
        <title>Mucilaginibacter sp. JC4.</title>
        <authorList>
            <person name="Le V."/>
            <person name="Ko S.-R."/>
            <person name="Ahn C.-Y."/>
            <person name="Oh H.-M."/>
        </authorList>
    </citation>
    <scope>NUCLEOTIDE SEQUENCE [LARGE SCALE GENOMIC DNA]</scope>
    <source>
        <strain evidence="3 4">JC4</strain>
    </source>
</reference>
<comment type="similarity">
    <text evidence="1">Belongs to the universal stress protein A family.</text>
</comment>
<accession>A0ABT1T3S0</accession>
<dbReference type="Pfam" id="PF00582">
    <property type="entry name" value="Usp"/>
    <property type="match status" value="2"/>
</dbReference>
<dbReference type="InterPro" id="IPR006016">
    <property type="entry name" value="UspA"/>
</dbReference>
<proteinExistence type="inferred from homology"/>
<dbReference type="CDD" id="cd00293">
    <property type="entry name" value="USP-like"/>
    <property type="match status" value="1"/>
</dbReference>
<feature type="domain" description="UspA" evidence="2">
    <location>
        <begin position="1"/>
        <end position="147"/>
    </location>
</feature>
<dbReference type="Proteomes" id="UP001204376">
    <property type="component" value="Unassembled WGS sequence"/>
</dbReference>